<sequence>MNHSQPDDVPDAVKDALEASSDRQLRATIEYAQRLLGERSRLTDAIEPREGEDIVRIHDHEAYTSVIVERPEETGQAQGPFAYRVQWEPGMDDEDGHYRWHYLGRVAVDSEAD</sequence>
<dbReference type="Proteomes" id="UP000198856">
    <property type="component" value="Unassembled WGS sequence"/>
</dbReference>
<evidence type="ECO:0000313" key="1">
    <source>
        <dbReference type="EMBL" id="SDJ58548.1"/>
    </source>
</evidence>
<organism evidence="1 2">
    <name type="scientific">Halovenus aranensis</name>
    <dbReference type="NCBI Taxonomy" id="890420"/>
    <lineage>
        <taxon>Archaea</taxon>
        <taxon>Methanobacteriati</taxon>
        <taxon>Methanobacteriota</taxon>
        <taxon>Stenosarchaea group</taxon>
        <taxon>Halobacteria</taxon>
        <taxon>Halobacteriales</taxon>
        <taxon>Haloarculaceae</taxon>
        <taxon>Halovenus</taxon>
    </lineage>
</organism>
<name>A0A1G8UXL9_9EURY</name>
<reference evidence="1 2" key="1">
    <citation type="submission" date="2016-10" db="EMBL/GenBank/DDBJ databases">
        <authorList>
            <person name="de Groot N.N."/>
        </authorList>
    </citation>
    <scope>NUCLEOTIDE SEQUENCE [LARGE SCALE GENOMIC DNA]</scope>
    <source>
        <strain evidence="1 2">IBRC-M10015</strain>
    </source>
</reference>
<keyword evidence="2" id="KW-1185">Reference proteome</keyword>
<dbReference type="EMBL" id="FNFC01000005">
    <property type="protein sequence ID" value="SDJ58548.1"/>
    <property type="molecule type" value="Genomic_DNA"/>
</dbReference>
<protein>
    <submittedName>
        <fullName evidence="1">Uncharacterized protein</fullName>
    </submittedName>
</protein>
<dbReference type="STRING" id="890420.SAMN05216226_105185"/>
<dbReference type="RefSeq" id="WP_092701137.1">
    <property type="nucleotide sequence ID" value="NZ_FNFC01000005.1"/>
</dbReference>
<dbReference type="OrthoDB" id="321815at2157"/>
<gene>
    <name evidence="1" type="ORF">SAMN05216226_105185</name>
</gene>
<dbReference type="AlphaFoldDB" id="A0A1G8UXL9"/>
<evidence type="ECO:0000313" key="2">
    <source>
        <dbReference type="Proteomes" id="UP000198856"/>
    </source>
</evidence>
<proteinExistence type="predicted"/>
<accession>A0A1G8UXL9</accession>